<reference evidence="1 3" key="1">
    <citation type="submission" date="2014-03" db="EMBL/GenBank/DDBJ databases">
        <title>Complete genome sequence of Pseudomonas stutzeri 19SMN4.</title>
        <authorList>
            <person name="Brunet-Galmes I."/>
            <person name="Nogales B."/>
            <person name="Busquets A."/>
            <person name="Pena A."/>
            <person name="Gomila M."/>
            <person name="Garcia-Valdes E."/>
            <person name="Lalucat J."/>
            <person name="Bennasar A."/>
            <person name="Bosch R."/>
        </authorList>
    </citation>
    <scope>NUCLEOTIDE SEQUENCE [LARGE SCALE GENOMIC DNA]</scope>
    <source>
        <strain evidence="1 3">19SMN4</strain>
        <plasmid evidence="3">Plasmid pLIB119</plasmid>
        <plasmid evidence="1">pLIB119</plasmid>
    </source>
</reference>
<dbReference type="Proteomes" id="UP001138621">
    <property type="component" value="Unassembled WGS sequence"/>
</dbReference>
<organism evidence="1 3">
    <name type="scientific">Stutzerimonas stutzeri</name>
    <name type="common">Pseudomonas stutzeri</name>
    <dbReference type="NCBI Taxonomy" id="316"/>
    <lineage>
        <taxon>Bacteria</taxon>
        <taxon>Pseudomonadati</taxon>
        <taxon>Pseudomonadota</taxon>
        <taxon>Gammaproteobacteria</taxon>
        <taxon>Pseudomonadales</taxon>
        <taxon>Pseudomonadaceae</taxon>
        <taxon>Stutzerimonas</taxon>
    </lineage>
</organism>
<evidence type="ECO:0000313" key="3">
    <source>
        <dbReference type="Proteomes" id="UP000025238"/>
    </source>
</evidence>
<dbReference type="KEGG" id="pstu:UIB01_22555"/>
<accession>A0A023WZJ8</accession>
<evidence type="ECO:0000313" key="2">
    <source>
        <dbReference type="EMBL" id="MBA1306091.1"/>
    </source>
</evidence>
<dbReference type="PATRIC" id="fig|316.97.peg.4518"/>
<evidence type="ECO:0000313" key="1">
    <source>
        <dbReference type="EMBL" id="AHY45185.1"/>
    </source>
</evidence>
<geneLocation type="plasmid" evidence="1 3">
    <name>pLIB119</name>
</geneLocation>
<sequence length="87" mass="8919">MYVNDAECQAAGLDPAEVARITRGLSRYAKQAQALGLCVFGGSGSGSLRKDDHPRGALVLASLDGVFDGGDGACAPDDDGLMRGEYA</sequence>
<dbReference type="EMBL" id="JAAMRD010000015">
    <property type="protein sequence ID" value="MBA1306091.1"/>
    <property type="molecule type" value="Genomic_DNA"/>
</dbReference>
<name>A0A023WZJ8_STUST</name>
<reference evidence="2" key="2">
    <citation type="submission" date="2020-02" db="EMBL/GenBank/DDBJ databases">
        <title>Synteny-based analysis reveals conserved mechanism for high triclosan tolerance in Pseudomonas, as well as instances of horizontal transfer.</title>
        <authorList>
            <person name="Mcfarland A.G."/>
            <person name="Bertucci H.K."/>
            <person name="Litmann E."/>
            <person name="Shen J."/>
            <person name="Huttenhower C."/>
            <person name="Hartmann E.M."/>
        </authorList>
    </citation>
    <scope>NUCLEOTIDE SEQUENCE</scope>
    <source>
        <strain evidence="2">109A1</strain>
    </source>
</reference>
<proteinExistence type="predicted"/>
<dbReference type="Proteomes" id="UP000025238">
    <property type="component" value="Plasmid pLIB119"/>
</dbReference>
<dbReference type="EMBL" id="CP007510">
    <property type="protein sequence ID" value="AHY45185.1"/>
    <property type="molecule type" value="Genomic_DNA"/>
</dbReference>
<gene>
    <name evidence="2" type="ORF">G7024_17005</name>
    <name evidence="1" type="ORF">UIB01_22555</name>
</gene>
<protein>
    <submittedName>
        <fullName evidence="1">Uncharacterized protein</fullName>
    </submittedName>
</protein>
<dbReference type="AlphaFoldDB" id="A0A023WZJ8"/>
<dbReference type="RefSeq" id="WP_019405866.1">
    <property type="nucleotide sequence ID" value="NZ_JAAMQZ010000039.1"/>
</dbReference>
<keyword evidence="1" id="KW-0614">Plasmid</keyword>